<proteinExistence type="predicted"/>
<dbReference type="SMART" id="SM00327">
    <property type="entry name" value="VWA"/>
    <property type="match status" value="1"/>
</dbReference>
<dbReference type="InterPro" id="IPR022156">
    <property type="entry name" value="Uncharacterised_YfbK_N"/>
</dbReference>
<dbReference type="PROSITE" id="PS50234">
    <property type="entry name" value="VWFA"/>
    <property type="match status" value="1"/>
</dbReference>
<dbReference type="Pfam" id="PF12034">
    <property type="entry name" value="YfbK_C"/>
    <property type="match status" value="2"/>
</dbReference>
<name>B4DA43_9BACT</name>
<evidence type="ECO:0000313" key="5">
    <source>
        <dbReference type="Proteomes" id="UP000005824"/>
    </source>
</evidence>
<dbReference type="Proteomes" id="UP000005824">
    <property type="component" value="Unassembled WGS sequence"/>
</dbReference>
<dbReference type="CDD" id="cd01465">
    <property type="entry name" value="vWA_subgroup"/>
    <property type="match status" value="1"/>
</dbReference>
<dbReference type="EMBL" id="ABVL01000029">
    <property type="protein sequence ID" value="EDY16670.1"/>
    <property type="molecule type" value="Genomic_DNA"/>
</dbReference>
<dbReference type="AlphaFoldDB" id="B4DA43"/>
<organism evidence="4 5">
    <name type="scientific">Chthoniobacter flavus Ellin428</name>
    <dbReference type="NCBI Taxonomy" id="497964"/>
    <lineage>
        <taxon>Bacteria</taxon>
        <taxon>Pseudomonadati</taxon>
        <taxon>Verrucomicrobiota</taxon>
        <taxon>Spartobacteria</taxon>
        <taxon>Chthoniobacterales</taxon>
        <taxon>Chthoniobacteraceae</taxon>
        <taxon>Chthoniobacter</taxon>
    </lineage>
</organism>
<keyword evidence="2" id="KW-1133">Transmembrane helix</keyword>
<accession>B4DA43</accession>
<dbReference type="Pfam" id="PF00092">
    <property type="entry name" value="VWA"/>
    <property type="match status" value="1"/>
</dbReference>
<dbReference type="PANTHER" id="PTHR10579">
    <property type="entry name" value="CALCIUM-ACTIVATED CHLORIDE CHANNEL REGULATOR"/>
    <property type="match status" value="1"/>
</dbReference>
<feature type="compositionally biased region" description="Low complexity" evidence="1">
    <location>
        <begin position="199"/>
        <end position="219"/>
    </location>
</feature>
<feature type="transmembrane region" description="Helical" evidence="2">
    <location>
        <begin position="86"/>
        <end position="106"/>
    </location>
</feature>
<evidence type="ECO:0000256" key="2">
    <source>
        <dbReference type="SAM" id="Phobius"/>
    </source>
</evidence>
<dbReference type="eggNOG" id="COG2304">
    <property type="taxonomic scope" value="Bacteria"/>
</dbReference>
<feature type="domain" description="VWFA" evidence="3">
    <location>
        <begin position="422"/>
        <end position="598"/>
    </location>
</feature>
<dbReference type="SUPFAM" id="SSF53300">
    <property type="entry name" value="vWA-like"/>
    <property type="match status" value="1"/>
</dbReference>
<evidence type="ECO:0000259" key="3">
    <source>
        <dbReference type="PROSITE" id="PS50234"/>
    </source>
</evidence>
<feature type="compositionally biased region" description="Basic and acidic residues" evidence="1">
    <location>
        <begin position="687"/>
        <end position="700"/>
    </location>
</feature>
<dbReference type="InterPro" id="IPR021908">
    <property type="entry name" value="YfbK_C"/>
</dbReference>
<keyword evidence="2" id="KW-0812">Transmembrane</keyword>
<feature type="region of interest" description="Disordered" evidence="1">
    <location>
        <begin position="199"/>
        <end position="228"/>
    </location>
</feature>
<feature type="region of interest" description="Disordered" evidence="1">
    <location>
        <begin position="681"/>
        <end position="728"/>
    </location>
</feature>
<dbReference type="InterPro" id="IPR051266">
    <property type="entry name" value="CLCR"/>
</dbReference>
<dbReference type="STRING" id="497964.CfE428DRAFT_5783"/>
<keyword evidence="2" id="KW-0472">Membrane</keyword>
<protein>
    <submittedName>
        <fullName evidence="4">von Willebrand factor type A</fullName>
    </submittedName>
</protein>
<dbReference type="PANTHER" id="PTHR10579:SF43">
    <property type="entry name" value="ZINC FINGER (C3HC4-TYPE RING FINGER) FAMILY PROTEIN"/>
    <property type="match status" value="1"/>
</dbReference>
<dbReference type="InParanoid" id="B4DA43"/>
<sequence length="883" mass="94125">MNADDPKFTAHVLGEFDDLTPAERAEIEALIANDPAAAAAAEETRALVARLRAELPGEAAGTLQEEQRAAVLEAASAEKVVRFPRLAAVLAAIAACVIVGISYGLLFRAYESGSDVKPVAAVPASSSHFVLLATPAPTDPIPSPTADLASKVTLNPAPPVSTPLAFDGKLQEELKDAPQIAALQPAPAAPALQPMVRAEPAVPAQSPASSTSSTTVTTTSPPPPEFQFAPATAARKSIKLPVGVPLDSAEPQGGAALSKAVTPKDKLAEADASKAMPVAAWARVRRGFAATSGGIGDNSYGLDDRGGIADKASNANSFDTLTENAFLNVPENPLSTFSIDVDTASYAIVRRYLNDNHLPPTGAVRIEELLNYFPYDYPQPQGAAPFSATMEVATCPWAPEHRLVRVGLKGREIPKDERPPSNLVFLIDVSGSMNMPNKLPLLQKCFSLLVEQLGPKDRVSIVTYASGTKLVLEPTQDKEAMQTAIDGLHAGGGTHGSSGIDLAYRMAQQSFIPGGTNRVILATDGDWNIGITNQSELLSMITRKAKSGVFLTVLGFGLDNLKDSMLVKLADHGNGHYAYIDTEQEARKVFVDQLSSTLVTIAKDVKIQVEFNPVQVSSYRLVGYEKRLLAKEDFNNDKKDAGEIGAGHTVTALYEVVPVGKERPEIAKVDELKYQRIPRAVPVEKPTPQRETEIQEREKLPSAAPAAAPVPAAKAETPAADGRTGAEKPATEEIALNPAPGAAPADGRTVTMHAPHKTIIVDADRGNNTTQASALAEPSPLPASVRKEMLTLKLRYKEPDGEKSKLLEFPLTDPGTTWEKSSPDFHFAAAVASYGMLLRDSKYLGEATWQSVVEWAREGLGADKHGYRTEFLSLLDRARAMKQ</sequence>
<comment type="caution">
    <text evidence="4">The sequence shown here is derived from an EMBL/GenBank/DDBJ whole genome shotgun (WGS) entry which is preliminary data.</text>
</comment>
<dbReference type="InterPro" id="IPR036465">
    <property type="entry name" value="vWFA_dom_sf"/>
</dbReference>
<gene>
    <name evidence="4" type="ORF">CfE428DRAFT_5783</name>
</gene>
<feature type="compositionally biased region" description="Low complexity" evidence="1">
    <location>
        <begin position="701"/>
        <end position="720"/>
    </location>
</feature>
<dbReference type="Gene3D" id="3.40.50.410">
    <property type="entry name" value="von Willebrand factor, type A domain"/>
    <property type="match status" value="1"/>
</dbReference>
<dbReference type="InterPro" id="IPR002035">
    <property type="entry name" value="VWF_A"/>
</dbReference>
<dbReference type="Pfam" id="PF12450">
    <property type="entry name" value="vWF_A"/>
    <property type="match status" value="1"/>
</dbReference>
<reference evidence="4 5" key="1">
    <citation type="journal article" date="2011" name="J. Bacteriol.">
        <title>Genome sequence of Chthoniobacter flavus Ellin428, an aerobic heterotrophic soil bacterium.</title>
        <authorList>
            <person name="Kant R."/>
            <person name="van Passel M.W."/>
            <person name="Palva A."/>
            <person name="Lucas S."/>
            <person name="Lapidus A."/>
            <person name="Glavina Del Rio T."/>
            <person name="Dalin E."/>
            <person name="Tice H."/>
            <person name="Bruce D."/>
            <person name="Goodwin L."/>
            <person name="Pitluck S."/>
            <person name="Larimer F.W."/>
            <person name="Land M.L."/>
            <person name="Hauser L."/>
            <person name="Sangwan P."/>
            <person name="de Vos W.M."/>
            <person name="Janssen P.H."/>
            <person name="Smidt H."/>
        </authorList>
    </citation>
    <scope>NUCLEOTIDE SEQUENCE [LARGE SCALE GENOMIC DNA]</scope>
    <source>
        <strain evidence="4 5">Ellin428</strain>
    </source>
</reference>
<evidence type="ECO:0000313" key="4">
    <source>
        <dbReference type="EMBL" id="EDY16670.1"/>
    </source>
</evidence>
<evidence type="ECO:0000256" key="1">
    <source>
        <dbReference type="SAM" id="MobiDB-lite"/>
    </source>
</evidence>
<keyword evidence="5" id="KW-1185">Reference proteome</keyword>
<dbReference type="FunCoup" id="B4DA43">
    <property type="interactions" value="6"/>
</dbReference>
<dbReference type="RefSeq" id="WP_006983104.1">
    <property type="nucleotide sequence ID" value="NZ_ABVL01000029.1"/>
</dbReference>